<gene>
    <name evidence="1" type="ORF">F0L68_03895</name>
</gene>
<comment type="caution">
    <text evidence="1">The sequence shown here is derived from an EMBL/GenBank/DDBJ whole genome shotgun (WGS) entry which is preliminary data.</text>
</comment>
<keyword evidence="2" id="KW-1185">Reference proteome</keyword>
<accession>A0A5B2XPI6</accession>
<reference evidence="1 2" key="2">
    <citation type="submission" date="2019-09" db="EMBL/GenBank/DDBJ databases">
        <authorList>
            <person name="Jin C."/>
        </authorList>
    </citation>
    <scope>NUCLEOTIDE SEQUENCE [LARGE SCALE GENOMIC DNA]</scope>
    <source>
        <strain evidence="1 2">AN110305</strain>
    </source>
</reference>
<dbReference type="OrthoDB" id="3579625at2"/>
<proteinExistence type="predicted"/>
<organism evidence="1 2">
    <name type="scientific">Solihabitans fulvus</name>
    <dbReference type="NCBI Taxonomy" id="1892852"/>
    <lineage>
        <taxon>Bacteria</taxon>
        <taxon>Bacillati</taxon>
        <taxon>Actinomycetota</taxon>
        <taxon>Actinomycetes</taxon>
        <taxon>Pseudonocardiales</taxon>
        <taxon>Pseudonocardiaceae</taxon>
        <taxon>Solihabitans</taxon>
    </lineage>
</organism>
<reference evidence="1 2" key="1">
    <citation type="submission" date="2019-09" db="EMBL/GenBank/DDBJ databases">
        <title>Goodfellowia gen. nov., a new genus of the Pseudonocardineae related to Actinoalloteichus, containing Goodfellowia coeruleoviolacea gen. nov., comb. nov. gen. nov., comb. nov.</title>
        <authorList>
            <person name="Labeda D."/>
        </authorList>
    </citation>
    <scope>NUCLEOTIDE SEQUENCE [LARGE SCALE GENOMIC DNA]</scope>
    <source>
        <strain evidence="1 2">AN110305</strain>
    </source>
</reference>
<evidence type="ECO:0000313" key="1">
    <source>
        <dbReference type="EMBL" id="KAA2265838.1"/>
    </source>
</evidence>
<dbReference type="EMBL" id="VUOB01000005">
    <property type="protein sequence ID" value="KAA2265838.1"/>
    <property type="molecule type" value="Genomic_DNA"/>
</dbReference>
<sequence length="62" mass="6460">MANAATRTQPHCPSCGWPAAAPNATHRSSQGSVGYQRCVCGRWLVLVDGRVVGGAGRSEFCA</sequence>
<dbReference type="AlphaFoldDB" id="A0A5B2XPI6"/>
<name>A0A5B2XPI6_9PSEU</name>
<protein>
    <submittedName>
        <fullName evidence="1">Uncharacterized protein</fullName>
    </submittedName>
</protein>
<evidence type="ECO:0000313" key="2">
    <source>
        <dbReference type="Proteomes" id="UP000323454"/>
    </source>
</evidence>
<dbReference type="Proteomes" id="UP000323454">
    <property type="component" value="Unassembled WGS sequence"/>
</dbReference>